<comment type="function">
    <text evidence="1 8">Small GTPase required for proper localization of RNA polymerase II and III (RNAPII and RNAPIII). May act at an RNAP assembly step prior to nuclear import.</text>
</comment>
<evidence type="ECO:0000256" key="2">
    <source>
        <dbReference type="ARBA" id="ARBA00005290"/>
    </source>
</evidence>
<dbReference type="GO" id="GO:0005525">
    <property type="term" value="F:GTP binding"/>
    <property type="evidence" value="ECO:0007669"/>
    <property type="project" value="UniProtKB-KW"/>
</dbReference>
<evidence type="ECO:0000256" key="3">
    <source>
        <dbReference type="ARBA" id="ARBA00014588"/>
    </source>
</evidence>
<evidence type="ECO:0000313" key="9">
    <source>
        <dbReference type="Proteomes" id="UP000046393"/>
    </source>
</evidence>
<dbReference type="SUPFAM" id="SSF52540">
    <property type="entry name" value="P-loop containing nucleoside triphosphate hydrolases"/>
    <property type="match status" value="1"/>
</dbReference>
<evidence type="ECO:0000256" key="5">
    <source>
        <dbReference type="ARBA" id="ARBA00022801"/>
    </source>
</evidence>
<protein>
    <recommendedName>
        <fullName evidence="3 8">GPN-loop GTPase 2</fullName>
    </recommendedName>
</protein>
<dbReference type="InterPro" id="IPR004130">
    <property type="entry name" value="Gpn"/>
</dbReference>
<evidence type="ECO:0000313" key="10">
    <source>
        <dbReference type="WBParaSite" id="SMUV_0000591201-mRNA-1"/>
    </source>
</evidence>
<comment type="similarity">
    <text evidence="2 8">Belongs to the GPN-loop GTPase family.</text>
</comment>
<dbReference type="PANTHER" id="PTHR21231">
    <property type="entry name" value="XPA-BINDING PROTEIN 1-RELATED"/>
    <property type="match status" value="1"/>
</dbReference>
<dbReference type="WBParaSite" id="SMUV_0000591201-mRNA-1">
    <property type="protein sequence ID" value="SMUV_0000591201-mRNA-1"/>
    <property type="gene ID" value="SMUV_0000591201"/>
</dbReference>
<proteinExistence type="inferred from homology"/>
<comment type="subunit">
    <text evidence="7">Heterodimers with GPN1 or GPN3. Binds to RNA polymerase II (RNAPII).</text>
</comment>
<keyword evidence="9" id="KW-1185">Reference proteome</keyword>
<evidence type="ECO:0000256" key="4">
    <source>
        <dbReference type="ARBA" id="ARBA00022741"/>
    </source>
</evidence>
<keyword evidence="6 8" id="KW-0342">GTP-binding</keyword>
<dbReference type="Pfam" id="PF03029">
    <property type="entry name" value="ATP_bind_1"/>
    <property type="match status" value="1"/>
</dbReference>
<keyword evidence="4 8" id="KW-0547">Nucleotide-binding</keyword>
<dbReference type="GO" id="GO:0005737">
    <property type="term" value="C:cytoplasm"/>
    <property type="evidence" value="ECO:0007669"/>
    <property type="project" value="TreeGrafter"/>
</dbReference>
<dbReference type="Proteomes" id="UP000046393">
    <property type="component" value="Unplaced"/>
</dbReference>
<evidence type="ECO:0000256" key="6">
    <source>
        <dbReference type="ARBA" id="ARBA00023134"/>
    </source>
</evidence>
<dbReference type="STRING" id="451379.A0A0N5AMU3"/>
<dbReference type="AlphaFoldDB" id="A0A0N5AMU3"/>
<dbReference type="InterPro" id="IPR030231">
    <property type="entry name" value="Gpn2"/>
</dbReference>
<dbReference type="FunFam" id="3.40.50.300:FF:000338">
    <property type="entry name" value="GPN-loop GTPase 2"/>
    <property type="match status" value="1"/>
</dbReference>
<organism evidence="9 10">
    <name type="scientific">Syphacia muris</name>
    <dbReference type="NCBI Taxonomy" id="451379"/>
    <lineage>
        <taxon>Eukaryota</taxon>
        <taxon>Metazoa</taxon>
        <taxon>Ecdysozoa</taxon>
        <taxon>Nematoda</taxon>
        <taxon>Chromadorea</taxon>
        <taxon>Rhabditida</taxon>
        <taxon>Spirurina</taxon>
        <taxon>Oxyuridomorpha</taxon>
        <taxon>Oxyuroidea</taxon>
        <taxon>Oxyuridae</taxon>
        <taxon>Syphacia</taxon>
    </lineage>
</organism>
<dbReference type="InterPro" id="IPR027417">
    <property type="entry name" value="P-loop_NTPase"/>
</dbReference>
<reference evidence="10" key="1">
    <citation type="submission" date="2016-04" db="UniProtKB">
        <authorList>
            <consortium name="WormBaseParasite"/>
        </authorList>
    </citation>
    <scope>IDENTIFICATION</scope>
</reference>
<evidence type="ECO:0000256" key="8">
    <source>
        <dbReference type="RuleBase" id="RU365059"/>
    </source>
</evidence>
<name>A0A0N5AMU3_9BILA</name>
<dbReference type="GO" id="GO:0003924">
    <property type="term" value="F:GTPase activity"/>
    <property type="evidence" value="ECO:0007669"/>
    <property type="project" value="TreeGrafter"/>
</dbReference>
<sequence length="268" mass="30050">MYGQLVIGAPGAGKSTYCDGMEQILQQLGRPTVLINLDPANDIIPYKCDIDIRELITVNEVMDRLKLGPNGALRYCMQTLVKNIGWLKQKLSKVDGYLLIDMPGQLELYSSDDCISKFIRTMEKWGHRLVAIHLSDSLYCTDSGKFIAVILAALSVMINLEVPQLNMLTKMDLLKEDDLSYNIDFFKQLPDMNRLAELLNDDAAIAQYKKLNQSICSVIGDYDLVNFVTLTMTKKESMMNALKLADTANGFSLVEKGDVRELIASQIH</sequence>
<dbReference type="Gene3D" id="3.40.50.300">
    <property type="entry name" value="P-loop containing nucleotide triphosphate hydrolases"/>
    <property type="match status" value="1"/>
</dbReference>
<evidence type="ECO:0000256" key="1">
    <source>
        <dbReference type="ARBA" id="ARBA00003181"/>
    </source>
</evidence>
<accession>A0A0N5AMU3</accession>
<evidence type="ECO:0000256" key="7">
    <source>
        <dbReference type="ARBA" id="ARBA00046611"/>
    </source>
</evidence>
<dbReference type="CDD" id="cd17871">
    <property type="entry name" value="GPN2"/>
    <property type="match status" value="1"/>
</dbReference>
<dbReference type="PANTHER" id="PTHR21231:SF3">
    <property type="entry name" value="GPN-LOOP GTPASE 2"/>
    <property type="match status" value="1"/>
</dbReference>
<keyword evidence="5 8" id="KW-0378">Hydrolase</keyword>